<evidence type="ECO:0000313" key="6">
    <source>
        <dbReference type="Proteomes" id="UP000033411"/>
    </source>
</evidence>
<feature type="transmembrane region" description="Helical" evidence="4">
    <location>
        <begin position="414"/>
        <end position="433"/>
    </location>
</feature>
<dbReference type="SUPFAM" id="SSF48371">
    <property type="entry name" value="ARM repeat"/>
    <property type="match status" value="1"/>
</dbReference>
<feature type="transmembrane region" description="Helical" evidence="4">
    <location>
        <begin position="244"/>
        <end position="267"/>
    </location>
</feature>
<comment type="caution">
    <text evidence="5">The sequence shown here is derived from an EMBL/GenBank/DDBJ whole genome shotgun (WGS) entry which is preliminary data.</text>
</comment>
<evidence type="ECO:0000313" key="5">
    <source>
        <dbReference type="EMBL" id="KKC37292.1"/>
    </source>
</evidence>
<dbReference type="GO" id="GO:0022857">
    <property type="term" value="F:transmembrane transporter activity"/>
    <property type="evidence" value="ECO:0007669"/>
    <property type="project" value="InterPro"/>
</dbReference>
<dbReference type="EMBL" id="LANJ01000019">
    <property type="protein sequence ID" value="KKC37292.1"/>
    <property type="molecule type" value="Genomic_DNA"/>
</dbReference>
<feature type="transmembrane region" description="Helical" evidence="4">
    <location>
        <begin position="123"/>
        <end position="140"/>
    </location>
</feature>
<keyword evidence="1 4" id="KW-0812">Transmembrane</keyword>
<keyword evidence="2 4" id="KW-1133">Transmembrane helix</keyword>
<dbReference type="STRING" id="1293439.WH87_12105"/>
<dbReference type="InterPro" id="IPR036259">
    <property type="entry name" value="MFS_trans_sf"/>
</dbReference>
<keyword evidence="6" id="KW-1185">Reference proteome</keyword>
<dbReference type="PANTHER" id="PTHR23526:SF2">
    <property type="entry name" value="MAJOR FACILITATOR SUPERFAMILY (MFS) PROFILE DOMAIN-CONTAINING PROTEIN"/>
    <property type="match status" value="1"/>
</dbReference>
<evidence type="ECO:0000256" key="4">
    <source>
        <dbReference type="SAM" id="Phobius"/>
    </source>
</evidence>
<dbReference type="InterPro" id="IPR011701">
    <property type="entry name" value="MFS"/>
</dbReference>
<dbReference type="Pfam" id="PF13646">
    <property type="entry name" value="HEAT_2"/>
    <property type="match status" value="1"/>
</dbReference>
<keyword evidence="3 4" id="KW-0472">Membrane</keyword>
<sequence length="765" mass="83302">MIAKALRGRNIPDRTMASAELSDYDKLKRIPFLYGYSVLTATAVMCTVGAPLVLFAAELGVDKDRIGLIGGILPFFQVLGVAFLPLIMRFGARNVAASALIARYLFVLLFLLAPMFANSPDTVFALLFAAMAAYGLCRTLSEAAAVPWSQEFMPKLIRGQITGRLALAYLPVALIVSFLIQLWLDGHQGIERFFPVFVVGIVIGILGALSLYGLGGGRPRPDARKGLDSIRALSDPIRDGNFRAFLFSSGTQYLVFSALNIFLLLFFRERLGISSGQLVLMSALIPVGGAAGSMAAGWFVDRYGTRAIRVTLQSLQVLLMLALPFAHKDMPGLELAVGATFFAIGMLLQGSMAAGNIYMLNYVPPERRESYMALAYSSDGIFGGGLTFLAGVLLQQLEANGLVIGTAHFGGYEVFFVICALLIVASAVSFAMLTEDGATGVRDFLGQFYSGNPLRAFWGINRVGSLTSEERRRDLAYGFGGIGSTLAKEELIASLADPSFDVRHEAIRALGRLPHNATVVRALESMLDYDGLIELQYAALDSLGQIGARQSGPKLARFLDDPNPLLRARAMRSLGDIRDHNYLRDIRLLLVRDKEVDCRLAAASALGKFQDRESLGNLLLVYREQATDELSMAGEPRSKVVLLAISKVLGIEARFSRNWRREEKLSGYRLPELLARIATSLPRHAGEMVEQRRRNLLRAASELGTGSTSESFTALQALRPDIAAHNHADTALVLQLMDATADIMEPHRALMILLCVAIEKVLRAA</sequence>
<accession>A0A0F5Q8J5</accession>
<reference evidence="5 6" key="1">
    <citation type="submission" date="2015-03" db="EMBL/GenBank/DDBJ databases">
        <authorList>
            <person name="Lepp D."/>
            <person name="Hassan Y.I."/>
            <person name="Li X.-Z."/>
            <person name="Zhou T."/>
        </authorList>
    </citation>
    <scope>NUCLEOTIDE SEQUENCE [LARGE SCALE GENOMIC DNA]</scope>
    <source>
        <strain evidence="5 6">E84</strain>
    </source>
</reference>
<feature type="transmembrane region" description="Helical" evidence="4">
    <location>
        <begin position="279"/>
        <end position="300"/>
    </location>
</feature>
<feature type="transmembrane region" description="Helical" evidence="4">
    <location>
        <begin position="66"/>
        <end position="88"/>
    </location>
</feature>
<dbReference type="Gene3D" id="1.20.1250.20">
    <property type="entry name" value="MFS general substrate transporter like domains"/>
    <property type="match status" value="2"/>
</dbReference>
<feature type="transmembrane region" description="Helical" evidence="4">
    <location>
        <begin position="100"/>
        <end position="117"/>
    </location>
</feature>
<dbReference type="Pfam" id="PF07690">
    <property type="entry name" value="MFS_1"/>
    <property type="match status" value="1"/>
</dbReference>
<dbReference type="InterPro" id="IPR004155">
    <property type="entry name" value="PBS_lyase_HEAT"/>
</dbReference>
<dbReference type="PATRIC" id="fig|1293439.3.peg.2022"/>
<gene>
    <name evidence="5" type="ORF">WH87_12105</name>
</gene>
<evidence type="ECO:0008006" key="7">
    <source>
        <dbReference type="Google" id="ProtNLM"/>
    </source>
</evidence>
<dbReference type="CDD" id="cd06174">
    <property type="entry name" value="MFS"/>
    <property type="match status" value="1"/>
</dbReference>
<dbReference type="InterPro" id="IPR011989">
    <property type="entry name" value="ARM-like"/>
</dbReference>
<dbReference type="SUPFAM" id="SSF103473">
    <property type="entry name" value="MFS general substrate transporter"/>
    <property type="match status" value="1"/>
</dbReference>
<evidence type="ECO:0000256" key="2">
    <source>
        <dbReference type="ARBA" id="ARBA00022989"/>
    </source>
</evidence>
<evidence type="ECO:0000256" key="3">
    <source>
        <dbReference type="ARBA" id="ARBA00023136"/>
    </source>
</evidence>
<dbReference type="Gene3D" id="1.25.10.10">
    <property type="entry name" value="Leucine-rich Repeat Variant"/>
    <property type="match status" value="1"/>
</dbReference>
<proteinExistence type="predicted"/>
<dbReference type="Proteomes" id="UP000033411">
    <property type="component" value="Unassembled WGS sequence"/>
</dbReference>
<evidence type="ECO:0000256" key="1">
    <source>
        <dbReference type="ARBA" id="ARBA00022692"/>
    </source>
</evidence>
<organism evidence="5 6">
    <name type="scientific">Devosia epidermidihirudinis</name>
    <dbReference type="NCBI Taxonomy" id="1293439"/>
    <lineage>
        <taxon>Bacteria</taxon>
        <taxon>Pseudomonadati</taxon>
        <taxon>Pseudomonadota</taxon>
        <taxon>Alphaproteobacteria</taxon>
        <taxon>Hyphomicrobiales</taxon>
        <taxon>Devosiaceae</taxon>
        <taxon>Devosia</taxon>
    </lineage>
</organism>
<feature type="transmembrane region" description="Helical" evidence="4">
    <location>
        <begin position="33"/>
        <end position="54"/>
    </location>
</feature>
<feature type="transmembrane region" description="Helical" evidence="4">
    <location>
        <begin position="371"/>
        <end position="394"/>
    </location>
</feature>
<name>A0A0F5Q8J5_9HYPH</name>
<feature type="transmembrane region" description="Helical" evidence="4">
    <location>
        <begin position="196"/>
        <end position="215"/>
    </location>
</feature>
<dbReference type="AlphaFoldDB" id="A0A0F5Q8J5"/>
<dbReference type="PANTHER" id="PTHR23526">
    <property type="entry name" value="INTEGRAL MEMBRANE TRANSPORT PROTEIN-RELATED"/>
    <property type="match status" value="1"/>
</dbReference>
<protein>
    <recommendedName>
        <fullName evidence="7">Major facilitator superfamily (MFS) profile domain-containing protein</fullName>
    </recommendedName>
</protein>
<dbReference type="InterPro" id="IPR052528">
    <property type="entry name" value="Sugar_transport-like"/>
</dbReference>
<dbReference type="SMART" id="SM00567">
    <property type="entry name" value="EZ_HEAT"/>
    <property type="match status" value="4"/>
</dbReference>
<feature type="transmembrane region" description="Helical" evidence="4">
    <location>
        <begin position="161"/>
        <end position="184"/>
    </location>
</feature>
<feature type="transmembrane region" description="Helical" evidence="4">
    <location>
        <begin position="339"/>
        <end position="359"/>
    </location>
</feature>
<dbReference type="InterPro" id="IPR016024">
    <property type="entry name" value="ARM-type_fold"/>
</dbReference>